<organism evidence="1 2">
    <name type="scientific">Rhodohalobacter mucosus</name>
    <dbReference type="NCBI Taxonomy" id="2079485"/>
    <lineage>
        <taxon>Bacteria</taxon>
        <taxon>Pseudomonadati</taxon>
        <taxon>Balneolota</taxon>
        <taxon>Balneolia</taxon>
        <taxon>Balneolales</taxon>
        <taxon>Balneolaceae</taxon>
        <taxon>Rhodohalobacter</taxon>
    </lineage>
</organism>
<dbReference type="RefSeq" id="WP_109643845.1">
    <property type="nucleotide sequence ID" value="NZ_QGGB01000001.1"/>
</dbReference>
<dbReference type="InterPro" id="IPR011044">
    <property type="entry name" value="Quino_amine_DH_bsu"/>
</dbReference>
<evidence type="ECO:0008006" key="3">
    <source>
        <dbReference type="Google" id="ProtNLM"/>
    </source>
</evidence>
<proteinExistence type="predicted"/>
<dbReference type="Pfam" id="PF17170">
    <property type="entry name" value="DUF5128"/>
    <property type="match status" value="1"/>
</dbReference>
<protein>
    <recommendedName>
        <fullName evidence="3">6-bladed beta-propeller protein</fullName>
    </recommendedName>
</protein>
<comment type="caution">
    <text evidence="1">The sequence shown here is derived from an EMBL/GenBank/DDBJ whole genome shotgun (WGS) entry which is preliminary data.</text>
</comment>
<dbReference type="OrthoDB" id="1098767at2"/>
<evidence type="ECO:0000313" key="2">
    <source>
        <dbReference type="Proteomes" id="UP000245533"/>
    </source>
</evidence>
<keyword evidence="2" id="KW-1185">Reference proteome</keyword>
<evidence type="ECO:0000313" key="1">
    <source>
        <dbReference type="EMBL" id="PWN08187.1"/>
    </source>
</evidence>
<reference evidence="1 2" key="1">
    <citation type="submission" date="2018-05" db="EMBL/GenBank/DDBJ databases">
        <title>Rhodohalobacter halophilus gen. nov., sp. nov., a moderately halophilic member of the family Balneolaceae.</title>
        <authorList>
            <person name="Liu Z.-W."/>
        </authorList>
    </citation>
    <scope>NUCLEOTIDE SEQUENCE [LARGE SCALE GENOMIC DNA]</scope>
    <source>
        <strain evidence="1 2">8A47</strain>
    </source>
</reference>
<gene>
    <name evidence="1" type="ORF">DDZ15_00705</name>
</gene>
<sequence>MRNIVYTILVIIFINSSTNFFEEEIVIIKKIILQENLQHAVDLQEVSFFSDSSFVASSHPSRYPQVIHYNKDGLQINVISKRGRGPFEFMRPTNVQVCNDEIYVWDHQLSKLMIFDRNGEGIKESTIMENNSASMALDCNENIIAYFTRRSVPLNFVRIINYEEDIFIKDVGSQTIEHELMTTRVDFHFNMYMNYPNLYYGSPIRDEIVVYNILSDSEKNISLNDDDFYLGPNRYETRDQVNQDIRNAIRMPYIFSQFKGIYELTDFIVGITEVGFYNPENIGILIGNEYNYEEDDPRRLNLFVYDKNMGFIKKINMNKEIHEEVGLKVVSSFGNSLVFYRADSDSDEVQHTLYFLRISL</sequence>
<dbReference type="Proteomes" id="UP000245533">
    <property type="component" value="Unassembled WGS sequence"/>
</dbReference>
<dbReference type="EMBL" id="QGGB01000001">
    <property type="protein sequence ID" value="PWN08187.1"/>
    <property type="molecule type" value="Genomic_DNA"/>
</dbReference>
<dbReference type="AlphaFoldDB" id="A0A316TUK7"/>
<dbReference type="SUPFAM" id="SSF50969">
    <property type="entry name" value="YVTN repeat-like/Quinoprotein amine dehydrogenase"/>
    <property type="match status" value="1"/>
</dbReference>
<name>A0A316TUK7_9BACT</name>
<accession>A0A316TUK7</accession>